<organism evidence="1 2">
    <name type="scientific">Dioscorea alata</name>
    <name type="common">Purple yam</name>
    <dbReference type="NCBI Taxonomy" id="55571"/>
    <lineage>
        <taxon>Eukaryota</taxon>
        <taxon>Viridiplantae</taxon>
        <taxon>Streptophyta</taxon>
        <taxon>Embryophyta</taxon>
        <taxon>Tracheophyta</taxon>
        <taxon>Spermatophyta</taxon>
        <taxon>Magnoliopsida</taxon>
        <taxon>Liliopsida</taxon>
        <taxon>Dioscoreales</taxon>
        <taxon>Dioscoreaceae</taxon>
        <taxon>Dioscorea</taxon>
    </lineage>
</organism>
<protein>
    <submittedName>
        <fullName evidence="1">Ypt/Rab-specific GTPase-activating protein GYP6 protein</fullName>
    </submittedName>
</protein>
<evidence type="ECO:0000313" key="1">
    <source>
        <dbReference type="EMBL" id="KAH7688024.1"/>
    </source>
</evidence>
<evidence type="ECO:0000313" key="2">
    <source>
        <dbReference type="Proteomes" id="UP000827976"/>
    </source>
</evidence>
<comment type="caution">
    <text evidence="1">The sequence shown here is derived from an EMBL/GenBank/DDBJ whole genome shotgun (WGS) entry which is preliminary data.</text>
</comment>
<name>A0ACB7WJE7_DIOAL</name>
<gene>
    <name evidence="1" type="ORF">IHE45_03G004900</name>
</gene>
<reference evidence="2" key="1">
    <citation type="journal article" date="2022" name="Nat. Commun.">
        <title>Chromosome evolution and the genetic basis of agronomically important traits in greater yam.</title>
        <authorList>
            <person name="Bredeson J.V."/>
            <person name="Lyons J.B."/>
            <person name="Oniyinde I.O."/>
            <person name="Okereke N.R."/>
            <person name="Kolade O."/>
            <person name="Nnabue I."/>
            <person name="Nwadili C.O."/>
            <person name="Hribova E."/>
            <person name="Parker M."/>
            <person name="Nwogha J."/>
            <person name="Shu S."/>
            <person name="Carlson J."/>
            <person name="Kariba R."/>
            <person name="Muthemba S."/>
            <person name="Knop K."/>
            <person name="Barton G.J."/>
            <person name="Sherwood A.V."/>
            <person name="Lopez-Montes A."/>
            <person name="Asiedu R."/>
            <person name="Jamnadass R."/>
            <person name="Muchugi A."/>
            <person name="Goodstein D."/>
            <person name="Egesi C.N."/>
            <person name="Featherston J."/>
            <person name="Asfaw A."/>
            <person name="Simpson G.G."/>
            <person name="Dolezel J."/>
            <person name="Hendre P.S."/>
            <person name="Van Deynze A."/>
            <person name="Kumar P.L."/>
            <person name="Obidiegwu J.E."/>
            <person name="Bhattacharjee R."/>
            <person name="Rokhsar D.S."/>
        </authorList>
    </citation>
    <scope>NUCLEOTIDE SEQUENCE [LARGE SCALE GENOMIC DNA]</scope>
    <source>
        <strain evidence="2">cv. TDa95/00328</strain>
    </source>
</reference>
<dbReference type="Proteomes" id="UP000827976">
    <property type="component" value="Chromosome 3"/>
</dbReference>
<accession>A0ACB7WJE7</accession>
<keyword evidence="2" id="KW-1185">Reference proteome</keyword>
<dbReference type="EMBL" id="CM037013">
    <property type="protein sequence ID" value="KAH7688024.1"/>
    <property type="molecule type" value="Genomic_DNA"/>
</dbReference>
<proteinExistence type="predicted"/>
<sequence length="755" mass="84180">MPSAPIDPPLLEPSSLNRIPVAASRFSALRGVRWRISLSVLPGSPSVSVDELRRVTADARRRYATLRRRLLVDPHFSKDGSNSPNLTVDNPLSQNPDSMWGRYFRNAELEKMVDQDLSRLYPEHGSYFQTPVCQSMLRRILLMWCLRHPDYGYRQGMHELLAPLLYVLHVDVHHLSKVKKIYEDYFNDDFDEIPFSNGDSGSKHRFTKAANWDDGMENEDGVMEELDPDTRDIFLLSDAYGTEGELGIVVSERFIEHDAFCMFEGLMNGTNGAVAMVDFFAPSAATGANSGIPPVIEASSSIYHLLFLVDSSLHSHLVELGVEPQYFALRWLRVLFGREFSLQDLLLIWDEIFSSPNGMVVENNNEYNFKVLSTPRGAFISAMAVSLLLNLRPSLLATEHATSCLQKLLNFPQNIDVMKLIKKAKSLQALALETNISSRSKLAVFIRGHSFPLSSTSPQTSPCSLQDGYWEEKWRVLNQEEAINKGKGLVKGNLVQRLGLSRCESDPSPSRHASGNNDSRFSVRRNLANDFSREINSEKVECDGNGSTSSSKESISIERDEEKHIITEATCLNGENSVFSTSTSPQSVHNDRENDSERSTTNSFVADNDEINSIDDNPPSTSSTIKPGPNTANKAEKQAATVKDRKPLASKFQWFWKFGKGSVEDNSEKQASEGQQTLCSDSSSTTFSGRMNNLKHLGQSMLDNIQVIESVFQQDLGQVSTLDNLPNNILGSKGQATAMTALNELRKISNLISEM</sequence>